<keyword evidence="2" id="KW-1185">Reference proteome</keyword>
<dbReference type="Proteomes" id="UP000053477">
    <property type="component" value="Unassembled WGS sequence"/>
</dbReference>
<accession>A0A0H2RD77</accession>
<dbReference type="AlphaFoldDB" id="A0A0H2RD77"/>
<name>A0A0H2RD77_9AGAM</name>
<dbReference type="InParanoid" id="A0A0H2RD77"/>
<protein>
    <submittedName>
        <fullName evidence="1">Uncharacterized protein</fullName>
    </submittedName>
</protein>
<evidence type="ECO:0000313" key="1">
    <source>
        <dbReference type="EMBL" id="KLO09759.1"/>
    </source>
</evidence>
<sequence length="57" mass="6391">MAHLSRTHVRKRVDVTLDPAILLQHCAVIRISALHSRHGHGRGIKEIVLELPINTLP</sequence>
<proteinExistence type="predicted"/>
<organism evidence="1 2">
    <name type="scientific">Schizopora paradoxa</name>
    <dbReference type="NCBI Taxonomy" id="27342"/>
    <lineage>
        <taxon>Eukaryota</taxon>
        <taxon>Fungi</taxon>
        <taxon>Dikarya</taxon>
        <taxon>Basidiomycota</taxon>
        <taxon>Agaricomycotina</taxon>
        <taxon>Agaricomycetes</taxon>
        <taxon>Hymenochaetales</taxon>
        <taxon>Schizoporaceae</taxon>
        <taxon>Schizopora</taxon>
    </lineage>
</organism>
<evidence type="ECO:0000313" key="2">
    <source>
        <dbReference type="Proteomes" id="UP000053477"/>
    </source>
</evidence>
<reference evidence="1 2" key="1">
    <citation type="submission" date="2015-04" db="EMBL/GenBank/DDBJ databases">
        <title>Complete genome sequence of Schizopora paradoxa KUC8140, a cosmopolitan wood degrader in East Asia.</title>
        <authorList>
            <consortium name="DOE Joint Genome Institute"/>
            <person name="Min B."/>
            <person name="Park H."/>
            <person name="Jang Y."/>
            <person name="Kim J.-J."/>
            <person name="Kim K.H."/>
            <person name="Pangilinan J."/>
            <person name="Lipzen A."/>
            <person name="Riley R."/>
            <person name="Grigoriev I.V."/>
            <person name="Spatafora J.W."/>
            <person name="Choi I.-G."/>
        </authorList>
    </citation>
    <scope>NUCLEOTIDE SEQUENCE [LARGE SCALE GENOMIC DNA]</scope>
    <source>
        <strain evidence="1 2">KUC8140</strain>
    </source>
</reference>
<dbReference type="EMBL" id="KQ086046">
    <property type="protein sequence ID" value="KLO09759.1"/>
    <property type="molecule type" value="Genomic_DNA"/>
</dbReference>
<gene>
    <name evidence="1" type="ORF">SCHPADRAFT_907515</name>
</gene>